<evidence type="ECO:0000313" key="8">
    <source>
        <dbReference type="Proteomes" id="UP001223743"/>
    </source>
</evidence>
<keyword evidence="3 4" id="KW-0418">Kinase</keyword>
<dbReference type="InterPro" id="IPR018484">
    <property type="entry name" value="FGGY_N"/>
</dbReference>
<dbReference type="CDD" id="cd07805">
    <property type="entry name" value="ASKHA_NBD_FGGY_CvXK-like"/>
    <property type="match status" value="1"/>
</dbReference>
<evidence type="ECO:0000313" key="7">
    <source>
        <dbReference type="EMBL" id="MDQ0516177.1"/>
    </source>
</evidence>
<keyword evidence="2 4" id="KW-0808">Transferase</keyword>
<dbReference type="Gene3D" id="3.30.420.40">
    <property type="match status" value="2"/>
</dbReference>
<dbReference type="RefSeq" id="WP_266279940.1">
    <property type="nucleotide sequence ID" value="NZ_JAPKNF010000001.1"/>
</dbReference>
<dbReference type="EC" id="2.7.1.17" evidence="7"/>
<dbReference type="InterPro" id="IPR050406">
    <property type="entry name" value="FGGY_Carb_Kinase"/>
</dbReference>
<evidence type="ECO:0000259" key="6">
    <source>
        <dbReference type="Pfam" id="PF02782"/>
    </source>
</evidence>
<dbReference type="Pfam" id="PF02782">
    <property type="entry name" value="FGGY_C"/>
    <property type="match status" value="1"/>
</dbReference>
<keyword evidence="8" id="KW-1185">Reference proteome</keyword>
<protein>
    <submittedName>
        <fullName evidence="7">Xylulokinase</fullName>
        <ecNumber evidence="7">2.7.1.17</ecNumber>
    </submittedName>
</protein>
<comment type="similarity">
    <text evidence="1 4">Belongs to the FGGY kinase family.</text>
</comment>
<feature type="domain" description="Carbohydrate kinase FGGY C-terminal" evidence="6">
    <location>
        <begin position="260"/>
        <end position="449"/>
    </location>
</feature>
<dbReference type="EMBL" id="JAUSWJ010000001">
    <property type="protein sequence ID" value="MDQ0516177.1"/>
    <property type="molecule type" value="Genomic_DNA"/>
</dbReference>
<dbReference type="InterPro" id="IPR018483">
    <property type="entry name" value="Carb_kinase_FGGY_CS"/>
</dbReference>
<dbReference type="Proteomes" id="UP001223743">
    <property type="component" value="Unassembled WGS sequence"/>
</dbReference>
<evidence type="ECO:0000256" key="1">
    <source>
        <dbReference type="ARBA" id="ARBA00009156"/>
    </source>
</evidence>
<dbReference type="SUPFAM" id="SSF53067">
    <property type="entry name" value="Actin-like ATPase domain"/>
    <property type="match status" value="2"/>
</dbReference>
<comment type="caution">
    <text evidence="7">The sequence shown here is derived from an EMBL/GenBank/DDBJ whole genome shotgun (WGS) entry which is preliminary data.</text>
</comment>
<name>A0ABU0M5E0_9HYPH</name>
<dbReference type="PANTHER" id="PTHR43095">
    <property type="entry name" value="SUGAR KINASE"/>
    <property type="match status" value="1"/>
</dbReference>
<dbReference type="Pfam" id="PF00370">
    <property type="entry name" value="FGGY_N"/>
    <property type="match status" value="1"/>
</dbReference>
<sequence length="504" mass="52897">MTRTVLALDLGTGGVKSALFDATGACLAERVEAYRTHYPAPGYHEQDVGDWWNAVVASIGALVASDGVDASSVGAISISGHSLGCIPLGADDEPLLRRVPIWSDARAGAEAEAFFRSFDADRWYGLTGNGFPAALYPLFKILWLRNHHPEILARTRSIAGSKDYINLRLTGRHATDPSYASGSGAYDLQRRLFSDEILTAAGVDRSLFPDVVPSTEILGTLLAEVAAELGLPRDVVVIAGGVDNSCMALGARTFREGDFYCSMGSSSWLTVSSARPVLDARVRPFAFAHVVPGQVISATSIFSSGTSLAFMKDVLTGQSAASYETLFAEAGTAPFGASGLVFVPTLGGGTSLEGGPEIRGALLGLDLGHTRADIARATIEGIALGLRVALDELRKLTSVSETMTIVGGGARHPLMRQVMADILGCRIVKTSVDQQSASLGAASLAMVALGIWPDFSAVMRAHGGADEHAPEEGRRERVAAMVAAYRASAAAQATLAPLLAPLRR</sequence>
<dbReference type="InterPro" id="IPR000577">
    <property type="entry name" value="Carb_kinase_FGGY"/>
</dbReference>
<evidence type="ECO:0000256" key="2">
    <source>
        <dbReference type="ARBA" id="ARBA00022679"/>
    </source>
</evidence>
<dbReference type="InterPro" id="IPR018485">
    <property type="entry name" value="FGGY_C"/>
</dbReference>
<proteinExistence type="inferred from homology"/>
<dbReference type="GO" id="GO:0004856">
    <property type="term" value="F:D-xylulokinase activity"/>
    <property type="evidence" value="ECO:0007669"/>
    <property type="project" value="UniProtKB-EC"/>
</dbReference>
<evidence type="ECO:0000256" key="3">
    <source>
        <dbReference type="ARBA" id="ARBA00022777"/>
    </source>
</evidence>
<accession>A0ABU0M5E0</accession>
<dbReference type="PANTHER" id="PTHR43095:SF5">
    <property type="entry name" value="XYLULOSE KINASE"/>
    <property type="match status" value="1"/>
</dbReference>
<evidence type="ECO:0000259" key="5">
    <source>
        <dbReference type="Pfam" id="PF00370"/>
    </source>
</evidence>
<feature type="domain" description="Carbohydrate kinase FGGY N-terminal" evidence="5">
    <location>
        <begin position="5"/>
        <end position="250"/>
    </location>
</feature>
<dbReference type="InterPro" id="IPR043129">
    <property type="entry name" value="ATPase_NBD"/>
</dbReference>
<dbReference type="PIRSF" id="PIRSF000538">
    <property type="entry name" value="GlpK"/>
    <property type="match status" value="1"/>
</dbReference>
<organism evidence="7 8">
    <name type="scientific">Kaistia geumhonensis</name>
    <dbReference type="NCBI Taxonomy" id="410839"/>
    <lineage>
        <taxon>Bacteria</taxon>
        <taxon>Pseudomonadati</taxon>
        <taxon>Pseudomonadota</taxon>
        <taxon>Alphaproteobacteria</taxon>
        <taxon>Hyphomicrobiales</taxon>
        <taxon>Kaistiaceae</taxon>
        <taxon>Kaistia</taxon>
    </lineage>
</organism>
<dbReference type="PROSITE" id="PS00445">
    <property type="entry name" value="FGGY_KINASES_2"/>
    <property type="match status" value="1"/>
</dbReference>
<gene>
    <name evidence="7" type="ORF">QO015_001790</name>
</gene>
<evidence type="ECO:0000256" key="4">
    <source>
        <dbReference type="RuleBase" id="RU003733"/>
    </source>
</evidence>
<reference evidence="7 8" key="1">
    <citation type="submission" date="2023-07" db="EMBL/GenBank/DDBJ databases">
        <title>Genomic Encyclopedia of Type Strains, Phase IV (KMG-IV): sequencing the most valuable type-strain genomes for metagenomic binning, comparative biology and taxonomic classification.</title>
        <authorList>
            <person name="Goeker M."/>
        </authorList>
    </citation>
    <scope>NUCLEOTIDE SEQUENCE [LARGE SCALE GENOMIC DNA]</scope>
    <source>
        <strain evidence="7 8">B1-1</strain>
    </source>
</reference>